<feature type="transmembrane region" description="Helical" evidence="5">
    <location>
        <begin position="57"/>
        <end position="77"/>
    </location>
</feature>
<dbReference type="EMBL" id="UOEJ01000063">
    <property type="protein sequence ID" value="VAV94758.1"/>
    <property type="molecule type" value="Genomic_DNA"/>
</dbReference>
<name>A0A3B0S2Z6_9ZZZZ</name>
<organism evidence="7">
    <name type="scientific">hydrothermal vent metagenome</name>
    <dbReference type="NCBI Taxonomy" id="652676"/>
    <lineage>
        <taxon>unclassified sequences</taxon>
        <taxon>metagenomes</taxon>
        <taxon>ecological metagenomes</taxon>
    </lineage>
</organism>
<evidence type="ECO:0000259" key="6">
    <source>
        <dbReference type="Pfam" id="PF01957"/>
    </source>
</evidence>
<evidence type="ECO:0000256" key="2">
    <source>
        <dbReference type="ARBA" id="ARBA00022692"/>
    </source>
</evidence>
<dbReference type="Gene3D" id="2.40.50.140">
    <property type="entry name" value="Nucleic acid-binding proteins"/>
    <property type="match status" value="1"/>
</dbReference>
<gene>
    <name evidence="7" type="ORF">MNBD_ALPHA01-636</name>
</gene>
<evidence type="ECO:0000256" key="4">
    <source>
        <dbReference type="ARBA" id="ARBA00023136"/>
    </source>
</evidence>
<feature type="domain" description="NfeD-like C-terminal" evidence="6">
    <location>
        <begin position="94"/>
        <end position="149"/>
    </location>
</feature>
<dbReference type="InterPro" id="IPR036259">
    <property type="entry name" value="MFS_trans_sf"/>
</dbReference>
<evidence type="ECO:0000256" key="1">
    <source>
        <dbReference type="ARBA" id="ARBA00004141"/>
    </source>
</evidence>
<proteinExistence type="predicted"/>
<accession>A0A3B0S2Z6</accession>
<evidence type="ECO:0000256" key="3">
    <source>
        <dbReference type="ARBA" id="ARBA00022989"/>
    </source>
</evidence>
<keyword evidence="4 5" id="KW-0472">Membrane</keyword>
<dbReference type="Pfam" id="PF01957">
    <property type="entry name" value="NfeD"/>
    <property type="match status" value="1"/>
</dbReference>
<dbReference type="SUPFAM" id="SSF103473">
    <property type="entry name" value="MFS general substrate transporter"/>
    <property type="match status" value="1"/>
</dbReference>
<reference evidence="7" key="1">
    <citation type="submission" date="2018-06" db="EMBL/GenBank/DDBJ databases">
        <authorList>
            <person name="Zhirakovskaya E."/>
        </authorList>
    </citation>
    <scope>NUCLEOTIDE SEQUENCE</scope>
</reference>
<dbReference type="InterPro" id="IPR012340">
    <property type="entry name" value="NA-bd_OB-fold"/>
</dbReference>
<comment type="subcellular location">
    <subcellularLocation>
        <location evidence="1">Membrane</location>
        <topology evidence="1">Multi-pass membrane protein</topology>
    </subcellularLocation>
</comment>
<evidence type="ECO:0000313" key="7">
    <source>
        <dbReference type="EMBL" id="VAV94758.1"/>
    </source>
</evidence>
<keyword evidence="3 5" id="KW-1133">Transmembrane helix</keyword>
<evidence type="ECO:0000256" key="5">
    <source>
        <dbReference type="SAM" id="Phobius"/>
    </source>
</evidence>
<feature type="transmembrane region" description="Helical" evidence="5">
    <location>
        <begin position="12"/>
        <end position="28"/>
    </location>
</feature>
<dbReference type="InterPro" id="IPR002810">
    <property type="entry name" value="NfeD-like_C"/>
</dbReference>
<protein>
    <recommendedName>
        <fullName evidence="6">NfeD-like C-terminal domain-containing protein</fullName>
    </recommendedName>
</protein>
<keyword evidence="2 5" id="KW-0812">Transmembrane</keyword>
<dbReference type="PANTHER" id="PTHR33507">
    <property type="entry name" value="INNER MEMBRANE PROTEIN YBBJ"/>
    <property type="match status" value="1"/>
</dbReference>
<dbReference type="InterPro" id="IPR052165">
    <property type="entry name" value="Membrane_assoc_protease"/>
</dbReference>
<dbReference type="AlphaFoldDB" id="A0A3B0S2Z6"/>
<sequence>MGFLDDFTMNHWTWFVVALVLLGLEMAAPGVVFLWMAIAGAVVGSIVFFMPDIGWEVQFIIFAILSIISVFAGRTFLRRNPIETDDTDLNQRGHQYIGQTYNLIRDMENGKSKIRIGDSNWSVEGDFEAKENDKVRVTGVDVTVLIVEKIS</sequence>
<dbReference type="PANTHER" id="PTHR33507:SF3">
    <property type="entry name" value="INNER MEMBRANE PROTEIN YBBJ"/>
    <property type="match status" value="1"/>
</dbReference>
<dbReference type="GO" id="GO:0005886">
    <property type="term" value="C:plasma membrane"/>
    <property type="evidence" value="ECO:0007669"/>
    <property type="project" value="TreeGrafter"/>
</dbReference>